<dbReference type="Pfam" id="PF18939">
    <property type="entry name" value="DUF5686"/>
    <property type="match status" value="1"/>
</dbReference>
<dbReference type="InterPro" id="IPR043741">
    <property type="entry name" value="DUF5686"/>
</dbReference>
<dbReference type="Gene3D" id="2.60.40.1120">
    <property type="entry name" value="Carboxypeptidase-like, regulatory domain"/>
    <property type="match status" value="1"/>
</dbReference>
<gene>
    <name evidence="1" type="ORF">SanaruYs_32430</name>
</gene>
<evidence type="ECO:0000313" key="2">
    <source>
        <dbReference type="Proteomes" id="UP000288227"/>
    </source>
</evidence>
<keyword evidence="2" id="KW-1185">Reference proteome</keyword>
<reference evidence="1 2" key="1">
    <citation type="submission" date="2018-11" db="EMBL/GenBank/DDBJ databases">
        <title>Chryseotalea sanarue gen. nov., sp., nov., a member of the family Cytophagaceae, isolated from a brackish lake in Hamamatsu Japan.</title>
        <authorList>
            <person name="Maejima Y."/>
            <person name="Iino T."/>
            <person name="Muraguchi Y."/>
            <person name="Fukuda K."/>
            <person name="Ohkuma M."/>
            <person name="Moriuchi R."/>
            <person name="Dohra H."/>
            <person name="Kimbara K."/>
            <person name="Shintani M."/>
        </authorList>
    </citation>
    <scope>NUCLEOTIDE SEQUENCE [LARGE SCALE GENOMIC DNA]</scope>
    <source>
        <strain evidence="1 2">Ys</strain>
    </source>
</reference>
<dbReference type="EMBL" id="BHXQ01000006">
    <property type="protein sequence ID" value="GCC53002.1"/>
    <property type="molecule type" value="Genomic_DNA"/>
</dbReference>
<organism evidence="1 2">
    <name type="scientific">Chryseotalea sanaruensis</name>
    <dbReference type="NCBI Taxonomy" id="2482724"/>
    <lineage>
        <taxon>Bacteria</taxon>
        <taxon>Pseudomonadati</taxon>
        <taxon>Bacteroidota</taxon>
        <taxon>Cytophagia</taxon>
        <taxon>Cytophagales</taxon>
        <taxon>Chryseotaleaceae</taxon>
        <taxon>Chryseotalea</taxon>
    </lineage>
</organism>
<dbReference type="InterPro" id="IPR008969">
    <property type="entry name" value="CarboxyPept-like_regulatory"/>
</dbReference>
<dbReference type="AlphaFoldDB" id="A0A401UDS0"/>
<dbReference type="Proteomes" id="UP000288227">
    <property type="component" value="Unassembled WGS sequence"/>
</dbReference>
<dbReference type="Pfam" id="PF13715">
    <property type="entry name" value="CarbopepD_reg_2"/>
    <property type="match status" value="1"/>
</dbReference>
<accession>A0A401UDS0</accession>
<evidence type="ECO:0000313" key="1">
    <source>
        <dbReference type="EMBL" id="GCC53002.1"/>
    </source>
</evidence>
<sequence length="818" mass="92979">MRFLLIIFLVAAALKPEAQVILKGQILDKSTRDPIAFANISYNNGRAGTSTDIEGQFTLSLPEQYNGEIIVSHVAYEKLVFTYPDFKRSHALILLKPLSLTLQEVTVVAGENPAHALIRNVIKNRDNNNPDKLRDYQYISYNKVVFAPSEVDAKTDSTINALIAIRDTSELKKSQKELITFDSLSRRMNFFMSESVTNKKVLNPGHTEEKLIGLKVSGFRSPLFANVATNFQPFSFYSSYLNILSKDYLNPISPGTFSSYEFHLSDTTFHQQDTVYIIEFAPRPNRNFDGLKGFLSISVDGWAIKNVVAATADPLAKTKVVVQQNYEKVGNQWFPAQLNTDLDFAEMKMYGRSMRLIHRTFLSNIQINTNLKANEFSGNQLILEKIEDERSESVVNQYRGNPLDSLERNTYTVLDTLKELKSVLVMEKMLDALATRSIPLGLLEIDLTRFITANEYEGARLGLGLHTSSSFSKRFKVGGYFGYGFRDKAFKYGGDAELILDKRNDFKMKLTYQNDIIEVGNNIRQPIQNVGTTFRNFLAERFDQIESYSLALHFKLFPGLYVLPSLSYQTLTPLYVYQFETAEQTLNNFTLVESSISLRYFHKEQNLSFLGKKIPFSTQYPILAFTYTKAIDLLDADFFTYDRISFSAKFVKHIRKIGKSNLILQTHYMEGLAPYSKLFSGFGGKNESSVETDGYFQTMGLYEFTGNFYAAAFLKHNLGNIFINTRFSKPELLLYHNMGLTTLSTTQFQSQNLNTITLQSMDDGFVESGVGLNNLLRFNYLDVGYLGLGLSAFYRYGAYQLPTEKDNLAFRVNVAFSF</sequence>
<proteinExistence type="predicted"/>
<comment type="caution">
    <text evidence="1">The sequence shown here is derived from an EMBL/GenBank/DDBJ whole genome shotgun (WGS) entry which is preliminary data.</text>
</comment>
<dbReference type="SUPFAM" id="SSF49464">
    <property type="entry name" value="Carboxypeptidase regulatory domain-like"/>
    <property type="match status" value="1"/>
</dbReference>
<name>A0A401UDS0_9BACT</name>
<dbReference type="RefSeq" id="WP_127123651.1">
    <property type="nucleotide sequence ID" value="NZ_BHXQ01000006.1"/>
</dbReference>
<dbReference type="OrthoDB" id="983143at2"/>
<evidence type="ECO:0008006" key="3">
    <source>
        <dbReference type="Google" id="ProtNLM"/>
    </source>
</evidence>
<protein>
    <recommendedName>
        <fullName evidence="3">Carboxypeptidase-like regulatory domain-containing protein</fullName>
    </recommendedName>
</protein>